<name>A0AAV7LYR9_PLEWA</name>
<comment type="subcellular location">
    <subcellularLocation>
        <location evidence="1">Membrane</location>
        <topology evidence="1">Multi-pass membrane protein</topology>
    </subcellularLocation>
</comment>
<gene>
    <name evidence="9" type="ORF">NDU88_001829</name>
</gene>
<dbReference type="InterPro" id="IPR028082">
    <property type="entry name" value="Peripla_BP_I"/>
</dbReference>
<evidence type="ECO:0000256" key="2">
    <source>
        <dbReference type="ARBA" id="ARBA00022692"/>
    </source>
</evidence>
<sequence>MAAVGGCGLLPGLLRNLHLFLPAAGWPCGNRRQPEDGSEWTGFVGARSREWLDQNFQGTQVTNNMSLQHRNRAIGLGVPAINQTPRSAGEEVRPHNRHMKVNWKPFNLLRFYGISAVSYGAMDTIFNNRVLFPAFYRTVPSELMQHEVIIKLLKHFGWTWVGMIVSEDEISQGAIEQLRAKLMSNGICVDFSIRLIHKMDLLTPMQTVRKSTANVIIIYSNTELFYFILLALEMTSVPDKVFIIPASLAFVTEHLAESYLKRLNGSLIVSVPKREIPGLKEYLSNASPVKTPNNPFLDRLWYRTFSCYPNGTKKSSRKICEDDISLRNLEASLYDVANFRLTFSVYAAVHAVARALHNLHFSDLEPGKLPNNLKKTFLPWQVKFENVFTIKNEL</sequence>
<evidence type="ECO:0000256" key="4">
    <source>
        <dbReference type="ARBA" id="ARBA00023136"/>
    </source>
</evidence>
<dbReference type="Pfam" id="PF01094">
    <property type="entry name" value="ANF_receptor"/>
    <property type="match status" value="1"/>
</dbReference>
<evidence type="ECO:0000259" key="8">
    <source>
        <dbReference type="Pfam" id="PF01094"/>
    </source>
</evidence>
<feature type="signal peptide" evidence="7">
    <location>
        <begin position="1"/>
        <end position="25"/>
    </location>
</feature>
<dbReference type="Proteomes" id="UP001066276">
    <property type="component" value="Chromosome 10"/>
</dbReference>
<dbReference type="PANTHER" id="PTHR24061">
    <property type="entry name" value="CALCIUM-SENSING RECEPTOR-RELATED"/>
    <property type="match status" value="1"/>
</dbReference>
<reference evidence="9" key="1">
    <citation type="journal article" date="2022" name="bioRxiv">
        <title>Sequencing and chromosome-scale assembly of the giantPleurodeles waltlgenome.</title>
        <authorList>
            <person name="Brown T."/>
            <person name="Elewa A."/>
            <person name="Iarovenko S."/>
            <person name="Subramanian E."/>
            <person name="Araus A.J."/>
            <person name="Petzold A."/>
            <person name="Susuki M."/>
            <person name="Suzuki K.-i.T."/>
            <person name="Hayashi T."/>
            <person name="Toyoda A."/>
            <person name="Oliveira C."/>
            <person name="Osipova E."/>
            <person name="Leigh N.D."/>
            <person name="Simon A."/>
            <person name="Yun M.H."/>
        </authorList>
    </citation>
    <scope>NUCLEOTIDE SEQUENCE</scope>
    <source>
        <strain evidence="9">20211129_DDA</strain>
        <tissue evidence="9">Liver</tissue>
    </source>
</reference>
<evidence type="ECO:0000256" key="7">
    <source>
        <dbReference type="SAM" id="SignalP"/>
    </source>
</evidence>
<protein>
    <recommendedName>
        <fullName evidence="8">Receptor ligand binding region domain-containing protein</fullName>
    </recommendedName>
</protein>
<dbReference type="PRINTS" id="PR00248">
    <property type="entry name" value="GPCRMGR"/>
</dbReference>
<accession>A0AAV7LYR9</accession>
<dbReference type="InterPro" id="IPR000337">
    <property type="entry name" value="GPCR_3"/>
</dbReference>
<evidence type="ECO:0000256" key="1">
    <source>
        <dbReference type="ARBA" id="ARBA00004141"/>
    </source>
</evidence>
<keyword evidence="4" id="KW-0472">Membrane</keyword>
<feature type="domain" description="Receptor ligand binding region" evidence="8">
    <location>
        <begin position="107"/>
        <end position="367"/>
    </location>
</feature>
<evidence type="ECO:0000256" key="5">
    <source>
        <dbReference type="ARBA" id="ARBA00023170"/>
    </source>
</evidence>
<keyword evidence="5" id="KW-0675">Receptor</keyword>
<dbReference type="GO" id="GO:0004930">
    <property type="term" value="F:G protein-coupled receptor activity"/>
    <property type="evidence" value="ECO:0007669"/>
    <property type="project" value="InterPro"/>
</dbReference>
<dbReference type="Gene3D" id="3.40.50.2300">
    <property type="match status" value="2"/>
</dbReference>
<dbReference type="InterPro" id="IPR000068">
    <property type="entry name" value="GPCR_3_Ca_sens_rcpt-rel"/>
</dbReference>
<dbReference type="GO" id="GO:0005886">
    <property type="term" value="C:plasma membrane"/>
    <property type="evidence" value="ECO:0007669"/>
    <property type="project" value="TreeGrafter"/>
</dbReference>
<dbReference type="SUPFAM" id="SSF53822">
    <property type="entry name" value="Periplasmic binding protein-like I"/>
    <property type="match status" value="1"/>
</dbReference>
<keyword evidence="7" id="KW-0732">Signal</keyword>
<feature type="chain" id="PRO_5043854696" description="Receptor ligand binding region domain-containing protein" evidence="7">
    <location>
        <begin position="26"/>
        <end position="394"/>
    </location>
</feature>
<evidence type="ECO:0000256" key="3">
    <source>
        <dbReference type="ARBA" id="ARBA00022989"/>
    </source>
</evidence>
<evidence type="ECO:0000313" key="10">
    <source>
        <dbReference type="Proteomes" id="UP001066276"/>
    </source>
</evidence>
<keyword evidence="6" id="KW-0325">Glycoprotein</keyword>
<proteinExistence type="predicted"/>
<dbReference type="AlphaFoldDB" id="A0AAV7LYR9"/>
<dbReference type="EMBL" id="JANPWB010000014">
    <property type="protein sequence ID" value="KAJ1096696.1"/>
    <property type="molecule type" value="Genomic_DNA"/>
</dbReference>
<evidence type="ECO:0000256" key="6">
    <source>
        <dbReference type="ARBA" id="ARBA00023180"/>
    </source>
</evidence>
<dbReference type="InterPro" id="IPR001828">
    <property type="entry name" value="ANF_lig-bd_rcpt"/>
</dbReference>
<dbReference type="FunFam" id="3.40.50.2300:FF:000024">
    <property type="entry name" value="Vomeronasal 2, receptor 73"/>
    <property type="match status" value="1"/>
</dbReference>
<keyword evidence="3" id="KW-1133">Transmembrane helix</keyword>
<keyword evidence="2" id="KW-0812">Transmembrane</keyword>
<dbReference type="PANTHER" id="PTHR24061:SF599">
    <property type="entry name" value="G-PROTEIN COUPLED RECEPTORS FAMILY 3 PROFILE DOMAIN-CONTAINING PROTEIN"/>
    <property type="match status" value="1"/>
</dbReference>
<evidence type="ECO:0000313" key="9">
    <source>
        <dbReference type="EMBL" id="KAJ1096696.1"/>
    </source>
</evidence>
<keyword evidence="10" id="KW-1185">Reference proteome</keyword>
<organism evidence="9 10">
    <name type="scientific">Pleurodeles waltl</name>
    <name type="common">Iberian ribbed newt</name>
    <dbReference type="NCBI Taxonomy" id="8319"/>
    <lineage>
        <taxon>Eukaryota</taxon>
        <taxon>Metazoa</taxon>
        <taxon>Chordata</taxon>
        <taxon>Craniata</taxon>
        <taxon>Vertebrata</taxon>
        <taxon>Euteleostomi</taxon>
        <taxon>Amphibia</taxon>
        <taxon>Batrachia</taxon>
        <taxon>Caudata</taxon>
        <taxon>Salamandroidea</taxon>
        <taxon>Salamandridae</taxon>
        <taxon>Pleurodelinae</taxon>
        <taxon>Pleurodeles</taxon>
    </lineage>
</organism>
<comment type="caution">
    <text evidence="9">The sequence shown here is derived from an EMBL/GenBank/DDBJ whole genome shotgun (WGS) entry which is preliminary data.</text>
</comment>